<dbReference type="Proteomes" id="UP000230750">
    <property type="component" value="Unassembled WGS sequence"/>
</dbReference>
<dbReference type="AlphaFoldDB" id="A0A2G8JNR8"/>
<feature type="non-terminal residue" evidence="2">
    <location>
        <position position="148"/>
    </location>
</feature>
<name>A0A2G8JNR8_STIJA</name>
<feature type="domain" description="Fibronectin type-III" evidence="1">
    <location>
        <begin position="43"/>
        <end position="148"/>
    </location>
</feature>
<dbReference type="InterPro" id="IPR013783">
    <property type="entry name" value="Ig-like_fold"/>
</dbReference>
<gene>
    <name evidence="2" type="ORF">BSL78_25792</name>
</gene>
<dbReference type="EMBL" id="MRZV01001512">
    <property type="protein sequence ID" value="PIK37373.1"/>
    <property type="molecule type" value="Genomic_DNA"/>
</dbReference>
<accession>A0A2G8JNR8</accession>
<evidence type="ECO:0000259" key="1">
    <source>
        <dbReference type="PROSITE" id="PS50853"/>
    </source>
</evidence>
<evidence type="ECO:0000313" key="2">
    <source>
        <dbReference type="EMBL" id="PIK37373.1"/>
    </source>
</evidence>
<reference evidence="2 3" key="1">
    <citation type="journal article" date="2017" name="PLoS Biol.">
        <title>The sea cucumber genome provides insights into morphological evolution and visceral regeneration.</title>
        <authorList>
            <person name="Zhang X."/>
            <person name="Sun L."/>
            <person name="Yuan J."/>
            <person name="Sun Y."/>
            <person name="Gao Y."/>
            <person name="Zhang L."/>
            <person name="Li S."/>
            <person name="Dai H."/>
            <person name="Hamel J.F."/>
            <person name="Liu C."/>
            <person name="Yu Y."/>
            <person name="Liu S."/>
            <person name="Lin W."/>
            <person name="Guo K."/>
            <person name="Jin S."/>
            <person name="Xu P."/>
            <person name="Storey K.B."/>
            <person name="Huan P."/>
            <person name="Zhang T."/>
            <person name="Zhou Y."/>
            <person name="Zhang J."/>
            <person name="Lin C."/>
            <person name="Li X."/>
            <person name="Xing L."/>
            <person name="Huo D."/>
            <person name="Sun M."/>
            <person name="Wang L."/>
            <person name="Mercier A."/>
            <person name="Li F."/>
            <person name="Yang H."/>
            <person name="Xiang J."/>
        </authorList>
    </citation>
    <scope>NUCLEOTIDE SEQUENCE [LARGE SCALE GENOMIC DNA]</scope>
    <source>
        <strain evidence="2">Shaxun</strain>
        <tissue evidence="2">Muscle</tissue>
    </source>
</reference>
<dbReference type="Gene3D" id="2.60.40.10">
    <property type="entry name" value="Immunoglobulins"/>
    <property type="match status" value="1"/>
</dbReference>
<keyword evidence="3" id="KW-1185">Reference proteome</keyword>
<proteinExistence type="predicted"/>
<evidence type="ECO:0000313" key="3">
    <source>
        <dbReference type="Proteomes" id="UP000230750"/>
    </source>
</evidence>
<organism evidence="2 3">
    <name type="scientific">Stichopus japonicus</name>
    <name type="common">Sea cucumber</name>
    <dbReference type="NCBI Taxonomy" id="307972"/>
    <lineage>
        <taxon>Eukaryota</taxon>
        <taxon>Metazoa</taxon>
        <taxon>Echinodermata</taxon>
        <taxon>Eleutherozoa</taxon>
        <taxon>Echinozoa</taxon>
        <taxon>Holothuroidea</taxon>
        <taxon>Aspidochirotacea</taxon>
        <taxon>Aspidochirotida</taxon>
        <taxon>Stichopodidae</taxon>
        <taxon>Apostichopus</taxon>
    </lineage>
</organism>
<dbReference type="InterPro" id="IPR003961">
    <property type="entry name" value="FN3_dom"/>
</dbReference>
<sequence>MARLRTKQMENTSAANYGQECTTCFFSSHCNVIYFIISDPTAMPRDIRATLLHGIYPVRILVSWTPVNVTKLNLKCDPRTTDYTYGVYYEDAENVSGYNISTLSSSTNVTIADGTLSQCTEYLISVGIKNAVGRVNMNSPVTVRTDSG</sequence>
<dbReference type="InterPro" id="IPR036116">
    <property type="entry name" value="FN3_sf"/>
</dbReference>
<comment type="caution">
    <text evidence="2">The sequence shown here is derived from an EMBL/GenBank/DDBJ whole genome shotgun (WGS) entry which is preliminary data.</text>
</comment>
<dbReference type="SUPFAM" id="SSF49265">
    <property type="entry name" value="Fibronectin type III"/>
    <property type="match status" value="1"/>
</dbReference>
<dbReference type="PROSITE" id="PS50853">
    <property type="entry name" value="FN3"/>
    <property type="match status" value="1"/>
</dbReference>
<protein>
    <recommendedName>
        <fullName evidence="1">Fibronectin type-III domain-containing protein</fullName>
    </recommendedName>
</protein>